<dbReference type="SMART" id="SM00387">
    <property type="entry name" value="HATPase_c"/>
    <property type="match status" value="1"/>
</dbReference>
<dbReference type="SUPFAM" id="SSF69012">
    <property type="entry name" value="alpha-ketoacid dehydrogenase kinase, N-terminal domain"/>
    <property type="match status" value="1"/>
</dbReference>
<gene>
    <name evidence="10" type="ORF">DXG03_007206</name>
</gene>
<dbReference type="Proteomes" id="UP000775547">
    <property type="component" value="Unassembled WGS sequence"/>
</dbReference>
<dbReference type="InterPro" id="IPR036890">
    <property type="entry name" value="HATPase_C_sf"/>
</dbReference>
<name>A0A9P7GDJ2_9AGAR</name>
<evidence type="ECO:0000256" key="8">
    <source>
        <dbReference type="RuleBase" id="RU366032"/>
    </source>
</evidence>
<evidence type="ECO:0000256" key="3">
    <source>
        <dbReference type="ARBA" id="ARBA00022679"/>
    </source>
</evidence>
<dbReference type="GO" id="GO:0010906">
    <property type="term" value="P:regulation of glucose metabolic process"/>
    <property type="evidence" value="ECO:0007669"/>
    <property type="project" value="TreeGrafter"/>
</dbReference>
<comment type="similarity">
    <text evidence="1 8">Belongs to the PDK/BCKDK protein kinase family.</text>
</comment>
<keyword evidence="7 8" id="KW-0496">Mitochondrion</keyword>
<evidence type="ECO:0000256" key="2">
    <source>
        <dbReference type="ARBA" id="ARBA00022553"/>
    </source>
</evidence>
<dbReference type="PANTHER" id="PTHR11947">
    <property type="entry name" value="PYRUVATE DEHYDROGENASE KINASE"/>
    <property type="match status" value="1"/>
</dbReference>
<evidence type="ECO:0000256" key="6">
    <source>
        <dbReference type="ARBA" id="ARBA00022840"/>
    </source>
</evidence>
<dbReference type="GO" id="GO:0004740">
    <property type="term" value="F:pyruvate dehydrogenase (acetyl-transferring) kinase activity"/>
    <property type="evidence" value="ECO:0007669"/>
    <property type="project" value="TreeGrafter"/>
</dbReference>
<evidence type="ECO:0000256" key="4">
    <source>
        <dbReference type="ARBA" id="ARBA00022741"/>
    </source>
</evidence>
<dbReference type="OrthoDB" id="3264224at2759"/>
<evidence type="ECO:0000256" key="5">
    <source>
        <dbReference type="ARBA" id="ARBA00022777"/>
    </source>
</evidence>
<dbReference type="Pfam" id="PF10436">
    <property type="entry name" value="BCDHK_Adom3"/>
    <property type="match status" value="1"/>
</dbReference>
<keyword evidence="3 8" id="KW-0808">Transferase</keyword>
<protein>
    <recommendedName>
        <fullName evidence="8">Protein-serine/threonine kinase</fullName>
        <ecNumber evidence="8">2.7.11.-</ecNumber>
    </recommendedName>
</protein>
<dbReference type="Gene3D" id="1.20.140.20">
    <property type="entry name" value="Alpha-ketoacid/pyruvate dehydrogenase kinase, N-terminal domain"/>
    <property type="match status" value="1"/>
</dbReference>
<dbReference type="EC" id="2.7.11.-" evidence="8"/>
<keyword evidence="2" id="KW-0597">Phosphoprotein</keyword>
<evidence type="ECO:0000313" key="10">
    <source>
        <dbReference type="EMBL" id="KAG5645027.1"/>
    </source>
</evidence>
<dbReference type="AlphaFoldDB" id="A0A9P7GDJ2"/>
<dbReference type="SUPFAM" id="SSF55874">
    <property type="entry name" value="ATPase domain of HSP90 chaperone/DNA topoisomerase II/histidine kinase"/>
    <property type="match status" value="1"/>
</dbReference>
<dbReference type="InterPro" id="IPR036784">
    <property type="entry name" value="AK/P_DHK_N_sf"/>
</dbReference>
<organism evidence="10 11">
    <name type="scientific">Asterophora parasitica</name>
    <dbReference type="NCBI Taxonomy" id="117018"/>
    <lineage>
        <taxon>Eukaryota</taxon>
        <taxon>Fungi</taxon>
        <taxon>Dikarya</taxon>
        <taxon>Basidiomycota</taxon>
        <taxon>Agaricomycotina</taxon>
        <taxon>Agaricomycetes</taxon>
        <taxon>Agaricomycetidae</taxon>
        <taxon>Agaricales</taxon>
        <taxon>Tricholomatineae</taxon>
        <taxon>Lyophyllaceae</taxon>
        <taxon>Asterophora</taxon>
    </lineage>
</organism>
<evidence type="ECO:0000256" key="1">
    <source>
        <dbReference type="ARBA" id="ARBA00006155"/>
    </source>
</evidence>
<evidence type="ECO:0000256" key="7">
    <source>
        <dbReference type="ARBA" id="ARBA00023128"/>
    </source>
</evidence>
<dbReference type="EMBL" id="JABCKV010000051">
    <property type="protein sequence ID" value="KAG5645027.1"/>
    <property type="molecule type" value="Genomic_DNA"/>
</dbReference>
<reference evidence="10" key="1">
    <citation type="submission" date="2020-07" db="EMBL/GenBank/DDBJ databases">
        <authorList>
            <person name="Nieuwenhuis M."/>
            <person name="Van De Peppel L.J.J."/>
        </authorList>
    </citation>
    <scope>NUCLEOTIDE SEQUENCE</scope>
    <source>
        <strain evidence="10">AP01</strain>
        <tissue evidence="10">Mycelium</tissue>
    </source>
</reference>
<accession>A0A9P7GDJ2</accession>
<keyword evidence="6 8" id="KW-0067">ATP-binding</keyword>
<keyword evidence="11" id="KW-1185">Reference proteome</keyword>
<reference evidence="10" key="2">
    <citation type="submission" date="2021-10" db="EMBL/GenBank/DDBJ databases">
        <title>Phylogenomics reveals ancestral predisposition of the termite-cultivated fungus Termitomyces towards a domesticated lifestyle.</title>
        <authorList>
            <person name="Auxier B."/>
            <person name="Grum-Grzhimaylo A."/>
            <person name="Cardenas M.E."/>
            <person name="Lodge J.D."/>
            <person name="Laessoe T."/>
            <person name="Pedersen O."/>
            <person name="Smith M.E."/>
            <person name="Kuyper T.W."/>
            <person name="Franco-Molano E.A."/>
            <person name="Baroni T.J."/>
            <person name="Aanen D.K."/>
        </authorList>
    </citation>
    <scope>NUCLEOTIDE SEQUENCE</scope>
    <source>
        <strain evidence="10">AP01</strain>
        <tissue evidence="10">Mycelium</tissue>
    </source>
</reference>
<comment type="caution">
    <text evidence="10">The sequence shown here is derived from an EMBL/GenBank/DDBJ whole genome shotgun (WGS) entry which is preliminary data.</text>
</comment>
<dbReference type="InterPro" id="IPR003594">
    <property type="entry name" value="HATPase_dom"/>
</dbReference>
<keyword evidence="5 8" id="KW-0418">Kinase</keyword>
<dbReference type="Pfam" id="PF02518">
    <property type="entry name" value="HATPase_c"/>
    <property type="match status" value="1"/>
</dbReference>
<dbReference type="GO" id="GO:0005524">
    <property type="term" value="F:ATP binding"/>
    <property type="evidence" value="ECO:0007669"/>
    <property type="project" value="UniProtKB-UniRule"/>
</dbReference>
<comment type="subcellular location">
    <subcellularLocation>
        <location evidence="8">Mitochondrion matrix</location>
    </subcellularLocation>
</comment>
<feature type="domain" description="Histidine kinase/HSP90-like ATPase" evidence="9">
    <location>
        <begin position="189"/>
        <end position="369"/>
    </location>
</feature>
<evidence type="ECO:0000259" key="9">
    <source>
        <dbReference type="SMART" id="SM00387"/>
    </source>
</evidence>
<dbReference type="GO" id="GO:0005759">
    <property type="term" value="C:mitochondrial matrix"/>
    <property type="evidence" value="ECO:0007669"/>
    <property type="project" value="UniProtKB-SubCell"/>
</dbReference>
<keyword evidence="4 8" id="KW-0547">Nucleotide-binding</keyword>
<dbReference type="InterPro" id="IPR039028">
    <property type="entry name" value="BCKD/PDK"/>
</dbReference>
<proteinExistence type="inferred from homology"/>
<dbReference type="PANTHER" id="PTHR11947:SF20">
    <property type="entry name" value="[3-METHYL-2-OXOBUTANOATE DEHYDROGENASE [LIPOAMIDE]] KINASE, MITOCHONDRIAL"/>
    <property type="match status" value="1"/>
</dbReference>
<evidence type="ECO:0000313" key="11">
    <source>
        <dbReference type="Proteomes" id="UP000775547"/>
    </source>
</evidence>
<sequence>MLSQRRPQYYRAAPQPPSLEASELLNKYASRSPPRPLNLSTLLSFGRPLTPESVLASVEYALTEIPRRLATRVRSLEALPFIVGTNPYVANVLNGYRESFRCLATFPPVKNLVDNARFAEQLADLVQSHANDIPTMAKGFQECSRYMSPSQISTFLDRAITNRISVRLIAEQHIALSQALENPDADTSYVPVHLEYILTEILKNAFRATVEQHLKSDFSRAMPPVTVTLSPPFFRREPGGHPEHPSTYLSIRIRDQGGGVSPANMARIFSYAFTTAGRGAEDDYDEGGGGGPYAAQHVGGSAAIGGGSGGSGEANLFGEITGKGVQTGLGTIAGLGYGLPMSQLYAKSVGIGIALGTHTDVAFSPGTLEDRSI</sequence>
<dbReference type="InterPro" id="IPR018955">
    <property type="entry name" value="BCDHK/PDK_N"/>
</dbReference>